<dbReference type="InterPro" id="IPR004044">
    <property type="entry name" value="KH_dom_type_2"/>
</dbReference>
<dbReference type="RefSeq" id="WP_138749562.1">
    <property type="nucleotide sequence ID" value="NZ_VCLB01000009.1"/>
</dbReference>
<dbReference type="GO" id="GO:0070181">
    <property type="term" value="F:small ribosomal subunit rRNA binding"/>
    <property type="evidence" value="ECO:0007669"/>
    <property type="project" value="UniProtKB-UniRule"/>
</dbReference>
<keyword evidence="4 12" id="KW-0963">Cytoplasm</keyword>
<dbReference type="InterPro" id="IPR027417">
    <property type="entry name" value="P-loop_NTPase"/>
</dbReference>
<evidence type="ECO:0000256" key="4">
    <source>
        <dbReference type="ARBA" id="ARBA00022490"/>
    </source>
</evidence>
<dbReference type="GO" id="GO:0005829">
    <property type="term" value="C:cytosol"/>
    <property type="evidence" value="ECO:0007669"/>
    <property type="project" value="TreeGrafter"/>
</dbReference>
<gene>
    <name evidence="12" type="primary">era</name>
    <name evidence="17" type="ORF">FF124_16370</name>
</gene>
<comment type="function">
    <text evidence="12">An essential GTPase that binds both GDP and GTP, with rapid nucleotide exchange. Plays a role in 16S rRNA processing and 30S ribosomal subunit biogenesis and possibly also in cell cycle regulation and energy metabolism.</text>
</comment>
<evidence type="ECO:0000256" key="10">
    <source>
        <dbReference type="ARBA" id="ARBA00023134"/>
    </source>
</evidence>
<evidence type="ECO:0000313" key="17">
    <source>
        <dbReference type="EMBL" id="TNB46573.1"/>
    </source>
</evidence>
<dbReference type="FunFam" id="3.30.300.20:FF:000031">
    <property type="entry name" value="GTPase Era"/>
    <property type="match status" value="1"/>
</dbReference>
<organism evidence="17 18">
    <name type="scientific">Martelella lutilitoris</name>
    <dbReference type="NCBI Taxonomy" id="2583532"/>
    <lineage>
        <taxon>Bacteria</taxon>
        <taxon>Pseudomonadati</taxon>
        <taxon>Pseudomonadota</taxon>
        <taxon>Alphaproteobacteria</taxon>
        <taxon>Hyphomicrobiales</taxon>
        <taxon>Aurantimonadaceae</taxon>
        <taxon>Martelella</taxon>
    </lineage>
</organism>
<feature type="region of interest" description="G3" evidence="13">
    <location>
        <begin position="69"/>
        <end position="72"/>
    </location>
</feature>
<dbReference type="EMBL" id="VCLB01000009">
    <property type="protein sequence ID" value="TNB46573.1"/>
    <property type="molecule type" value="Genomic_DNA"/>
</dbReference>
<keyword evidence="6" id="KW-0997">Cell inner membrane</keyword>
<name>A0A5C4JM71_9HYPH</name>
<evidence type="ECO:0000256" key="2">
    <source>
        <dbReference type="ARBA" id="ARBA00020484"/>
    </source>
</evidence>
<dbReference type="AlphaFoldDB" id="A0A5C4JM71"/>
<evidence type="ECO:0000259" key="16">
    <source>
        <dbReference type="PROSITE" id="PS51713"/>
    </source>
</evidence>
<evidence type="ECO:0000256" key="13">
    <source>
        <dbReference type="PROSITE-ProRule" id="PRU01050"/>
    </source>
</evidence>
<feature type="domain" description="Era-type G" evidence="16">
    <location>
        <begin position="14"/>
        <end position="181"/>
    </location>
</feature>
<dbReference type="PROSITE" id="PS51713">
    <property type="entry name" value="G_ERA"/>
    <property type="match status" value="1"/>
</dbReference>
<keyword evidence="10 12" id="KW-0342">GTP-binding</keyword>
<dbReference type="PANTHER" id="PTHR42698">
    <property type="entry name" value="GTPASE ERA"/>
    <property type="match status" value="1"/>
</dbReference>
<protein>
    <recommendedName>
        <fullName evidence="2 12">GTPase Era</fullName>
    </recommendedName>
</protein>
<dbReference type="GO" id="GO:0005886">
    <property type="term" value="C:plasma membrane"/>
    <property type="evidence" value="ECO:0007669"/>
    <property type="project" value="UniProtKB-SubCell"/>
</dbReference>
<proteinExistence type="inferred from homology"/>
<dbReference type="Gene3D" id="3.40.50.300">
    <property type="entry name" value="P-loop containing nucleotide triphosphate hydrolases"/>
    <property type="match status" value="1"/>
</dbReference>
<keyword evidence="18" id="KW-1185">Reference proteome</keyword>
<evidence type="ECO:0000256" key="3">
    <source>
        <dbReference type="ARBA" id="ARBA00022475"/>
    </source>
</evidence>
<dbReference type="InterPro" id="IPR015946">
    <property type="entry name" value="KH_dom-like_a/b"/>
</dbReference>
<feature type="region of interest" description="G4" evidence="13">
    <location>
        <begin position="131"/>
        <end position="134"/>
    </location>
</feature>
<dbReference type="PANTHER" id="PTHR42698:SF1">
    <property type="entry name" value="GTPASE ERA, MITOCHONDRIAL"/>
    <property type="match status" value="1"/>
</dbReference>
<evidence type="ECO:0000256" key="9">
    <source>
        <dbReference type="ARBA" id="ARBA00022884"/>
    </source>
</evidence>
<evidence type="ECO:0000256" key="12">
    <source>
        <dbReference type="HAMAP-Rule" id="MF_00367"/>
    </source>
</evidence>
<comment type="caution">
    <text evidence="17">The sequence shown here is derived from an EMBL/GenBank/DDBJ whole genome shotgun (WGS) entry which is preliminary data.</text>
</comment>
<dbReference type="Proteomes" id="UP000307874">
    <property type="component" value="Unassembled WGS sequence"/>
</dbReference>
<keyword evidence="8 12" id="KW-0547">Nucleotide-binding</keyword>
<sequence>MTDAENGAETAATRSGFVALIGPTNAGKSTLVNRLVGAKVSIVSHKVQTTRATLRGIAIHDNAQIVFMDTPGIFKPRRRLDRAMVLAAWSGARDADLIMLLVDAERGLKGDAEAILEGLKEVRQPKILVLNKIDRVRHEDLLKLAAAANEAIGFEQTFMISATNGSGCDDLMDYLAKALPEGPWYYPEDQISDLPMRQLAAEITREKLFLRLHQELPYSAHVETEKWEERKDGSVRIEQVVYLERDSQKKIALGKGGEAIKSISMAARKELSEILEQKVHLFLFVKVRENWGDDPERYREMGLDYSQ</sequence>
<dbReference type="GO" id="GO:0005525">
    <property type="term" value="F:GTP binding"/>
    <property type="evidence" value="ECO:0007669"/>
    <property type="project" value="UniProtKB-UniRule"/>
</dbReference>
<keyword evidence="7 12" id="KW-0699">rRNA-binding</keyword>
<feature type="region of interest" description="G2" evidence="13">
    <location>
        <begin position="48"/>
        <end position="52"/>
    </location>
</feature>
<dbReference type="InterPro" id="IPR005225">
    <property type="entry name" value="Small_GTP-bd"/>
</dbReference>
<keyword evidence="3 12" id="KW-1003">Cell membrane</keyword>
<keyword evidence="11 12" id="KW-0472">Membrane</keyword>
<comment type="similarity">
    <text evidence="1 12 13 14">Belongs to the TRAFAC class TrmE-Era-EngA-EngB-Septin-like GTPase superfamily. Era GTPase family.</text>
</comment>
<evidence type="ECO:0000256" key="5">
    <source>
        <dbReference type="ARBA" id="ARBA00022517"/>
    </source>
</evidence>
<dbReference type="SUPFAM" id="SSF54814">
    <property type="entry name" value="Prokaryotic type KH domain (KH-domain type II)"/>
    <property type="match status" value="1"/>
</dbReference>
<evidence type="ECO:0000256" key="1">
    <source>
        <dbReference type="ARBA" id="ARBA00007921"/>
    </source>
</evidence>
<dbReference type="InterPro" id="IPR006073">
    <property type="entry name" value="GTP-bd"/>
</dbReference>
<accession>A0A5C4JM71</accession>
<dbReference type="Gene3D" id="3.30.300.20">
    <property type="match status" value="1"/>
</dbReference>
<keyword evidence="9 12" id="KW-0694">RNA-binding</keyword>
<dbReference type="FunFam" id="3.40.50.300:FF:001190">
    <property type="entry name" value="GTP-binding protein ERG"/>
    <property type="match status" value="1"/>
</dbReference>
<feature type="binding site" evidence="12">
    <location>
        <begin position="22"/>
        <end position="29"/>
    </location>
    <ligand>
        <name>GTP</name>
        <dbReference type="ChEBI" id="CHEBI:37565"/>
    </ligand>
</feature>
<dbReference type="HAMAP" id="MF_00367">
    <property type="entry name" value="GTPase_Era"/>
    <property type="match status" value="1"/>
</dbReference>
<dbReference type="Pfam" id="PF07650">
    <property type="entry name" value="KH_2"/>
    <property type="match status" value="1"/>
</dbReference>
<dbReference type="CDD" id="cd22534">
    <property type="entry name" value="KH-II_Era"/>
    <property type="match status" value="1"/>
</dbReference>
<evidence type="ECO:0000256" key="6">
    <source>
        <dbReference type="ARBA" id="ARBA00022519"/>
    </source>
</evidence>
<dbReference type="NCBIfam" id="TIGR00436">
    <property type="entry name" value="era"/>
    <property type="match status" value="1"/>
</dbReference>
<dbReference type="InterPro" id="IPR030388">
    <property type="entry name" value="G_ERA_dom"/>
</dbReference>
<evidence type="ECO:0000256" key="7">
    <source>
        <dbReference type="ARBA" id="ARBA00022730"/>
    </source>
</evidence>
<dbReference type="InterPro" id="IPR005662">
    <property type="entry name" value="GTPase_Era-like"/>
</dbReference>
<dbReference type="GO" id="GO:0003924">
    <property type="term" value="F:GTPase activity"/>
    <property type="evidence" value="ECO:0007669"/>
    <property type="project" value="UniProtKB-UniRule"/>
</dbReference>
<dbReference type="CDD" id="cd04163">
    <property type="entry name" value="Era"/>
    <property type="match status" value="1"/>
</dbReference>
<evidence type="ECO:0000313" key="18">
    <source>
        <dbReference type="Proteomes" id="UP000307874"/>
    </source>
</evidence>
<comment type="subunit">
    <text evidence="12">Monomer.</text>
</comment>
<feature type="binding site" evidence="12">
    <location>
        <begin position="131"/>
        <end position="134"/>
    </location>
    <ligand>
        <name>GTP</name>
        <dbReference type="ChEBI" id="CHEBI:37565"/>
    </ligand>
</feature>
<feature type="region of interest" description="G1" evidence="13">
    <location>
        <begin position="22"/>
        <end position="29"/>
    </location>
</feature>
<dbReference type="Pfam" id="PF01926">
    <property type="entry name" value="MMR_HSR1"/>
    <property type="match status" value="1"/>
</dbReference>
<feature type="binding site" evidence="12">
    <location>
        <begin position="69"/>
        <end position="73"/>
    </location>
    <ligand>
        <name>GTP</name>
        <dbReference type="ChEBI" id="CHEBI:37565"/>
    </ligand>
</feature>
<dbReference type="GO" id="GO:0000028">
    <property type="term" value="P:ribosomal small subunit assembly"/>
    <property type="evidence" value="ECO:0007669"/>
    <property type="project" value="TreeGrafter"/>
</dbReference>
<dbReference type="OrthoDB" id="9805918at2"/>
<evidence type="ECO:0000256" key="8">
    <source>
        <dbReference type="ARBA" id="ARBA00022741"/>
    </source>
</evidence>
<evidence type="ECO:0000259" key="15">
    <source>
        <dbReference type="PROSITE" id="PS50823"/>
    </source>
</evidence>
<keyword evidence="5 12" id="KW-0690">Ribosome biogenesis</keyword>
<dbReference type="GO" id="GO:0043024">
    <property type="term" value="F:ribosomal small subunit binding"/>
    <property type="evidence" value="ECO:0007669"/>
    <property type="project" value="TreeGrafter"/>
</dbReference>
<feature type="domain" description="KH type-2" evidence="15">
    <location>
        <begin position="212"/>
        <end position="289"/>
    </location>
</feature>
<evidence type="ECO:0000256" key="11">
    <source>
        <dbReference type="ARBA" id="ARBA00023136"/>
    </source>
</evidence>
<comment type="subcellular location">
    <subcellularLocation>
        <location evidence="12">Cytoplasm</location>
    </subcellularLocation>
    <subcellularLocation>
        <location evidence="12">Cell membrane</location>
        <topology evidence="12">Peripheral membrane protein</topology>
    </subcellularLocation>
</comment>
<feature type="region of interest" description="G5" evidence="13">
    <location>
        <begin position="160"/>
        <end position="162"/>
    </location>
</feature>
<evidence type="ECO:0000256" key="14">
    <source>
        <dbReference type="RuleBase" id="RU003761"/>
    </source>
</evidence>
<dbReference type="NCBIfam" id="TIGR00231">
    <property type="entry name" value="small_GTP"/>
    <property type="match status" value="1"/>
</dbReference>
<reference evidence="17 18" key="2">
    <citation type="submission" date="2019-06" db="EMBL/GenBank/DDBJ databases">
        <title>Martelella lutilitoris sp. nov., isolated from a tidal mudflat.</title>
        <authorList>
            <person name="Kim Y.-J."/>
        </authorList>
    </citation>
    <scope>NUCLEOTIDE SEQUENCE [LARGE SCALE GENOMIC DNA]</scope>
    <source>
        <strain evidence="17 18">GH2-6</strain>
    </source>
</reference>
<dbReference type="PROSITE" id="PS50823">
    <property type="entry name" value="KH_TYPE_2"/>
    <property type="match status" value="1"/>
</dbReference>
<dbReference type="NCBIfam" id="NF000908">
    <property type="entry name" value="PRK00089.1"/>
    <property type="match status" value="1"/>
</dbReference>
<dbReference type="SUPFAM" id="SSF52540">
    <property type="entry name" value="P-loop containing nucleoside triphosphate hydrolases"/>
    <property type="match status" value="1"/>
</dbReference>
<dbReference type="InterPro" id="IPR009019">
    <property type="entry name" value="KH_sf_prok-type"/>
</dbReference>
<reference evidence="17 18" key="1">
    <citation type="submission" date="2019-05" db="EMBL/GenBank/DDBJ databases">
        <authorList>
            <person name="Lee S.D."/>
        </authorList>
    </citation>
    <scope>NUCLEOTIDE SEQUENCE [LARGE SCALE GENOMIC DNA]</scope>
    <source>
        <strain evidence="17 18">GH2-6</strain>
    </source>
</reference>